<keyword evidence="2 5" id="KW-0238">DNA-binding</keyword>
<organism evidence="5 6">
    <name type="scientific">Lachnobacterium bovis</name>
    <dbReference type="NCBI Taxonomy" id="140626"/>
    <lineage>
        <taxon>Bacteria</taxon>
        <taxon>Bacillati</taxon>
        <taxon>Bacillota</taxon>
        <taxon>Clostridia</taxon>
        <taxon>Lachnospirales</taxon>
        <taxon>Lachnospiraceae</taxon>
        <taxon>Lachnobacterium</taxon>
    </lineage>
</organism>
<evidence type="ECO:0000259" key="4">
    <source>
        <dbReference type="PROSITE" id="PS01124"/>
    </source>
</evidence>
<dbReference type="RefSeq" id="WP_022748477.1">
    <property type="nucleotide sequence ID" value="NZ_FOGW01000009.1"/>
</dbReference>
<keyword evidence="3" id="KW-0804">Transcription</keyword>
<dbReference type="Pfam" id="PF12833">
    <property type="entry name" value="HTH_18"/>
    <property type="match status" value="1"/>
</dbReference>
<dbReference type="GO" id="GO:0003700">
    <property type="term" value="F:DNA-binding transcription factor activity"/>
    <property type="evidence" value="ECO:0007669"/>
    <property type="project" value="InterPro"/>
</dbReference>
<dbReference type="PROSITE" id="PS01124">
    <property type="entry name" value="HTH_ARAC_FAMILY_2"/>
    <property type="match status" value="1"/>
</dbReference>
<feature type="domain" description="HTH araC/xylS-type" evidence="4">
    <location>
        <begin position="430"/>
        <end position="528"/>
    </location>
</feature>
<protein>
    <submittedName>
        <fullName evidence="5">AraC-type DNA-binding protein</fullName>
    </submittedName>
</protein>
<evidence type="ECO:0000313" key="5">
    <source>
        <dbReference type="EMBL" id="SER75194.1"/>
    </source>
</evidence>
<gene>
    <name evidence="5" type="ORF">SAMN02910429_00963</name>
</gene>
<dbReference type="SMART" id="SM00342">
    <property type="entry name" value="HTH_ARAC"/>
    <property type="match status" value="1"/>
</dbReference>
<dbReference type="InterPro" id="IPR009057">
    <property type="entry name" value="Homeodomain-like_sf"/>
</dbReference>
<sequence>MEKLQIYVKNIIHTQLKNLECFSPYEIEIKDISFTNEFIKQIVEDEPTIYTFRLNQEETNNPEKILRFIDSIKLKTNLARFLIIIENKNFDCAYGCIKHGIDALLVEPVDNVDLAIQLAQLTGNLRKTQKDYKERMRLEEYEFKKRSIIMGRMVKNILEKPKEFEFLLPEINNRYKLNLEENRYRVAIIGLGKYSIYQSNMSFIRAIYKLSVKTLNNANEIIATSEPSIGLIGIINYSEKFSKELAQMELHRLKNYLDHESMYRSDGPISLTVGPIVSSISEIGKSLEKVIDAQEYRMIKNDNVIFAEDVCKNQIELYDIIPQRAIKELVRYVALGNIGAVNNWFAYFFKKYEPDFKQYPPAYRKLCGEIYENIKQLGENNKLTMFPKARFNAIGNVFDGTKRMEELQILLVEMCHIVLDETDNGKEIAHRAIAYMKVHYKEPLTLDVLAEKCNLSTSYFSRKFKEQTGENYIDVLTEIRIKEAEQLLVDTKKPIIEVLTDVGYCDDKHFRKVFFKHTGLTPSKYRKEKTQLVNEKDGKIGEDE</sequence>
<evidence type="ECO:0000313" key="6">
    <source>
        <dbReference type="Proteomes" id="UP000182471"/>
    </source>
</evidence>
<proteinExistence type="predicted"/>
<name>A0A1H9RRI5_9FIRM</name>
<dbReference type="Gene3D" id="1.10.10.60">
    <property type="entry name" value="Homeodomain-like"/>
    <property type="match status" value="2"/>
</dbReference>
<evidence type="ECO:0000256" key="3">
    <source>
        <dbReference type="ARBA" id="ARBA00023163"/>
    </source>
</evidence>
<dbReference type="Proteomes" id="UP000182471">
    <property type="component" value="Unassembled WGS sequence"/>
</dbReference>
<dbReference type="AlphaFoldDB" id="A0A1H9RRI5"/>
<dbReference type="EMBL" id="FOGW01000009">
    <property type="protein sequence ID" value="SER75194.1"/>
    <property type="molecule type" value="Genomic_DNA"/>
</dbReference>
<dbReference type="SUPFAM" id="SSF46689">
    <property type="entry name" value="Homeodomain-like"/>
    <property type="match status" value="2"/>
</dbReference>
<dbReference type="InterPro" id="IPR018060">
    <property type="entry name" value="HTH_AraC"/>
</dbReference>
<dbReference type="PANTHER" id="PTHR43280">
    <property type="entry name" value="ARAC-FAMILY TRANSCRIPTIONAL REGULATOR"/>
    <property type="match status" value="1"/>
</dbReference>
<reference evidence="6" key="1">
    <citation type="submission" date="2016-10" db="EMBL/GenBank/DDBJ databases">
        <authorList>
            <person name="Varghese N."/>
            <person name="Submissions S."/>
        </authorList>
    </citation>
    <scope>NUCLEOTIDE SEQUENCE [LARGE SCALE GENOMIC DNA]</scope>
    <source>
        <strain evidence="6">S1b</strain>
    </source>
</reference>
<dbReference type="PANTHER" id="PTHR43280:SF2">
    <property type="entry name" value="HTH-TYPE TRANSCRIPTIONAL REGULATOR EXSA"/>
    <property type="match status" value="1"/>
</dbReference>
<evidence type="ECO:0000256" key="1">
    <source>
        <dbReference type="ARBA" id="ARBA00023015"/>
    </source>
</evidence>
<evidence type="ECO:0000256" key="2">
    <source>
        <dbReference type="ARBA" id="ARBA00023125"/>
    </source>
</evidence>
<dbReference type="GO" id="GO:0043565">
    <property type="term" value="F:sequence-specific DNA binding"/>
    <property type="evidence" value="ECO:0007669"/>
    <property type="project" value="InterPro"/>
</dbReference>
<keyword evidence="6" id="KW-1185">Reference proteome</keyword>
<keyword evidence="1" id="KW-0805">Transcription regulation</keyword>
<accession>A0A1H9RRI5</accession>